<gene>
    <name evidence="1" type="ORF">ABQJ54_17605</name>
</gene>
<keyword evidence="2" id="KW-1185">Reference proteome</keyword>
<reference evidence="1 2" key="1">
    <citation type="submission" date="2024-06" db="EMBL/GenBank/DDBJ databases">
        <authorList>
            <person name="Woo H."/>
        </authorList>
    </citation>
    <scope>NUCLEOTIDE SEQUENCE [LARGE SCALE GENOMIC DNA]</scope>
    <source>
        <strain evidence="1 2">Si-c</strain>
    </source>
</reference>
<sequence>MNMFDAFVSSPYACNIITRSDHMPTKLERHGDWARKFYGGGYHESSKDSRESIEYVVNTPLTAPALVH</sequence>
<protein>
    <submittedName>
        <fullName evidence="1">Uncharacterized protein</fullName>
    </submittedName>
</protein>
<accession>A0ABV3QIA6</accession>
<dbReference type="Proteomes" id="UP001556220">
    <property type="component" value="Unassembled WGS sequence"/>
</dbReference>
<dbReference type="RefSeq" id="WP_367855623.1">
    <property type="nucleotide sequence ID" value="NZ_JBFOHK010000005.1"/>
</dbReference>
<evidence type="ECO:0000313" key="1">
    <source>
        <dbReference type="EMBL" id="MEW9573573.1"/>
    </source>
</evidence>
<proteinExistence type="predicted"/>
<comment type="caution">
    <text evidence="1">The sequence shown here is derived from an EMBL/GenBank/DDBJ whole genome shotgun (WGS) entry which is preliminary data.</text>
</comment>
<organism evidence="1 2">
    <name type="scientific">Rhodanobacter lycopersici</name>
    <dbReference type="NCBI Taxonomy" id="3162487"/>
    <lineage>
        <taxon>Bacteria</taxon>
        <taxon>Pseudomonadati</taxon>
        <taxon>Pseudomonadota</taxon>
        <taxon>Gammaproteobacteria</taxon>
        <taxon>Lysobacterales</taxon>
        <taxon>Rhodanobacteraceae</taxon>
        <taxon>Rhodanobacter</taxon>
    </lineage>
</organism>
<name>A0ABV3QIA6_9GAMM</name>
<dbReference type="EMBL" id="JBFOHK010000005">
    <property type="protein sequence ID" value="MEW9573573.1"/>
    <property type="molecule type" value="Genomic_DNA"/>
</dbReference>
<evidence type="ECO:0000313" key="2">
    <source>
        <dbReference type="Proteomes" id="UP001556220"/>
    </source>
</evidence>